<evidence type="ECO:0000313" key="3">
    <source>
        <dbReference type="Proteomes" id="UP000182835"/>
    </source>
</evidence>
<dbReference type="AlphaFoldDB" id="A0A1L8R2G1"/>
<evidence type="ECO:0000313" key="2">
    <source>
        <dbReference type="EMBL" id="OJG13938.1"/>
    </source>
</evidence>
<dbReference type="GO" id="GO:0006313">
    <property type="term" value="P:DNA transposition"/>
    <property type="evidence" value="ECO:0007669"/>
    <property type="project" value="InterPro"/>
</dbReference>
<dbReference type="EMBL" id="JXKG01000029">
    <property type="protein sequence ID" value="OJG13938.1"/>
    <property type="molecule type" value="Genomic_DNA"/>
</dbReference>
<accession>A0A1L8R2G1</accession>
<dbReference type="GO" id="GO:0003677">
    <property type="term" value="F:DNA binding"/>
    <property type="evidence" value="ECO:0007669"/>
    <property type="project" value="InterPro"/>
</dbReference>
<name>A0A1L8R2G1_9ENTE</name>
<gene>
    <name evidence="2" type="ORF">RU96_GL001494</name>
</gene>
<dbReference type="InterPro" id="IPR003346">
    <property type="entry name" value="Transposase_20"/>
</dbReference>
<dbReference type="GO" id="GO:0004803">
    <property type="term" value="F:transposase activity"/>
    <property type="evidence" value="ECO:0007669"/>
    <property type="project" value="InterPro"/>
</dbReference>
<sequence>MGMAMKGVGPSLRAQLMTEIGDIRYFSHRSALTAFVGIALAPTVKKSV</sequence>
<proteinExistence type="predicted"/>
<dbReference type="Proteomes" id="UP000182835">
    <property type="component" value="Unassembled WGS sequence"/>
</dbReference>
<reference evidence="2 3" key="1">
    <citation type="submission" date="2014-12" db="EMBL/GenBank/DDBJ databases">
        <title>Draft genome sequences of 29 type strains of Enterococci.</title>
        <authorList>
            <person name="Zhong Z."/>
            <person name="Sun Z."/>
            <person name="Liu W."/>
            <person name="Zhang W."/>
            <person name="Zhang H."/>
        </authorList>
    </citation>
    <scope>NUCLEOTIDE SEQUENCE [LARGE SCALE GENOMIC DNA]</scope>
    <source>
        <strain evidence="2 3">DSM 21207</strain>
    </source>
</reference>
<feature type="domain" description="Transposase IS116/IS110/IS902 C-terminal" evidence="1">
    <location>
        <begin position="3"/>
        <end position="41"/>
    </location>
</feature>
<organism evidence="2 3">
    <name type="scientific">Enterococcus canintestini</name>
    <dbReference type="NCBI Taxonomy" id="317010"/>
    <lineage>
        <taxon>Bacteria</taxon>
        <taxon>Bacillati</taxon>
        <taxon>Bacillota</taxon>
        <taxon>Bacilli</taxon>
        <taxon>Lactobacillales</taxon>
        <taxon>Enterococcaceae</taxon>
        <taxon>Enterococcus</taxon>
    </lineage>
</organism>
<comment type="caution">
    <text evidence="2">The sequence shown here is derived from an EMBL/GenBank/DDBJ whole genome shotgun (WGS) entry which is preliminary data.</text>
</comment>
<dbReference type="Pfam" id="PF02371">
    <property type="entry name" value="Transposase_20"/>
    <property type="match status" value="1"/>
</dbReference>
<protein>
    <recommendedName>
        <fullName evidence="1">Transposase IS116/IS110/IS902 C-terminal domain-containing protein</fullName>
    </recommendedName>
</protein>
<evidence type="ECO:0000259" key="1">
    <source>
        <dbReference type="Pfam" id="PF02371"/>
    </source>
</evidence>